<dbReference type="Gene3D" id="2.60.120.10">
    <property type="entry name" value="Jelly Rolls"/>
    <property type="match status" value="1"/>
</dbReference>
<dbReference type="SUPFAM" id="SSF47413">
    <property type="entry name" value="lambda repressor-like DNA-binding domains"/>
    <property type="match status" value="1"/>
</dbReference>
<dbReference type="Gene3D" id="1.10.260.40">
    <property type="entry name" value="lambda repressor-like DNA-binding domains"/>
    <property type="match status" value="1"/>
</dbReference>
<sequence>MTVVSDDRTATGPAPATGAHFHRDETMTTVEGMGVGRDDVRRVVHQATPRELPEDVPTGNDLERIIGFHVRRLRLAEGLGVAEMSQRIGISKAMLSKIENAQTSCSLNMLAKLATGLDVPVTSLLRGADTRRDAVFTPDGQGATIVGRGTSAGHDYELLGALRGSNKRIEPVLVTLTAESEAHPRFQHPGTELLYMLSGDMIYHHAESEYRLRPGDSLLLDGEGVHGPVAMLELPIRFLSVTAYPDGVDG</sequence>
<dbReference type="Pfam" id="PF13560">
    <property type="entry name" value="HTH_31"/>
    <property type="match status" value="1"/>
</dbReference>
<feature type="region of interest" description="Disordered" evidence="2">
    <location>
        <begin position="1"/>
        <end position="22"/>
    </location>
</feature>
<evidence type="ECO:0000313" key="5">
    <source>
        <dbReference type="Proteomes" id="UP001500383"/>
    </source>
</evidence>
<dbReference type="InterPro" id="IPR010982">
    <property type="entry name" value="Lambda_DNA-bd_dom_sf"/>
</dbReference>
<name>A0ABP4V9T8_9ACTN</name>
<comment type="caution">
    <text evidence="4">The sequence shown here is derived from an EMBL/GenBank/DDBJ whole genome shotgun (WGS) entry which is preliminary data.</text>
</comment>
<evidence type="ECO:0000256" key="1">
    <source>
        <dbReference type="ARBA" id="ARBA00023125"/>
    </source>
</evidence>
<dbReference type="Proteomes" id="UP001500383">
    <property type="component" value="Unassembled WGS sequence"/>
</dbReference>
<dbReference type="CDD" id="cd00093">
    <property type="entry name" value="HTH_XRE"/>
    <property type="match status" value="1"/>
</dbReference>
<dbReference type="InterPro" id="IPR050807">
    <property type="entry name" value="TransReg_Diox_bact_type"/>
</dbReference>
<proteinExistence type="predicted"/>
<dbReference type="InterPro" id="IPR001387">
    <property type="entry name" value="Cro/C1-type_HTH"/>
</dbReference>
<dbReference type="CDD" id="cd02209">
    <property type="entry name" value="cupin_XRE_C"/>
    <property type="match status" value="1"/>
</dbReference>
<dbReference type="PANTHER" id="PTHR46797">
    <property type="entry name" value="HTH-TYPE TRANSCRIPTIONAL REGULATOR"/>
    <property type="match status" value="1"/>
</dbReference>
<dbReference type="PANTHER" id="PTHR46797:SF1">
    <property type="entry name" value="METHYLPHOSPHONATE SYNTHASE"/>
    <property type="match status" value="1"/>
</dbReference>
<organism evidence="4 5">
    <name type="scientific">Dietzia cercidiphylli</name>
    <dbReference type="NCBI Taxonomy" id="498199"/>
    <lineage>
        <taxon>Bacteria</taxon>
        <taxon>Bacillati</taxon>
        <taxon>Actinomycetota</taxon>
        <taxon>Actinomycetes</taxon>
        <taxon>Mycobacteriales</taxon>
        <taxon>Dietziaceae</taxon>
        <taxon>Dietzia</taxon>
    </lineage>
</organism>
<accession>A0ABP4V9T8</accession>
<dbReference type="SUPFAM" id="SSF51182">
    <property type="entry name" value="RmlC-like cupins"/>
    <property type="match status" value="1"/>
</dbReference>
<dbReference type="SMART" id="SM00530">
    <property type="entry name" value="HTH_XRE"/>
    <property type="match status" value="1"/>
</dbReference>
<protein>
    <submittedName>
        <fullName evidence="4">XRE family transcriptional regulator</fullName>
    </submittedName>
</protein>
<dbReference type="EMBL" id="BAAAQG010000024">
    <property type="protein sequence ID" value="GAA1720650.1"/>
    <property type="molecule type" value="Genomic_DNA"/>
</dbReference>
<feature type="compositionally biased region" description="Low complexity" evidence="2">
    <location>
        <begin position="10"/>
        <end position="19"/>
    </location>
</feature>
<dbReference type="InterPro" id="IPR011051">
    <property type="entry name" value="RmlC_Cupin_sf"/>
</dbReference>
<evidence type="ECO:0000259" key="3">
    <source>
        <dbReference type="PROSITE" id="PS50943"/>
    </source>
</evidence>
<dbReference type="PROSITE" id="PS50943">
    <property type="entry name" value="HTH_CROC1"/>
    <property type="match status" value="1"/>
</dbReference>
<dbReference type="InterPro" id="IPR014710">
    <property type="entry name" value="RmlC-like_jellyroll"/>
</dbReference>
<gene>
    <name evidence="4" type="ORF">GCM10009831_33510</name>
</gene>
<dbReference type="Pfam" id="PF07883">
    <property type="entry name" value="Cupin_2"/>
    <property type="match status" value="1"/>
</dbReference>
<reference evidence="5" key="1">
    <citation type="journal article" date="2019" name="Int. J. Syst. Evol. Microbiol.">
        <title>The Global Catalogue of Microorganisms (GCM) 10K type strain sequencing project: providing services to taxonomists for standard genome sequencing and annotation.</title>
        <authorList>
            <consortium name="The Broad Institute Genomics Platform"/>
            <consortium name="The Broad Institute Genome Sequencing Center for Infectious Disease"/>
            <person name="Wu L."/>
            <person name="Ma J."/>
        </authorList>
    </citation>
    <scope>NUCLEOTIDE SEQUENCE [LARGE SCALE GENOMIC DNA]</scope>
    <source>
        <strain evidence="5">JCM 16002</strain>
    </source>
</reference>
<evidence type="ECO:0000313" key="4">
    <source>
        <dbReference type="EMBL" id="GAA1720650.1"/>
    </source>
</evidence>
<evidence type="ECO:0000256" key="2">
    <source>
        <dbReference type="SAM" id="MobiDB-lite"/>
    </source>
</evidence>
<keyword evidence="5" id="KW-1185">Reference proteome</keyword>
<feature type="domain" description="HTH cro/C1-type" evidence="3">
    <location>
        <begin position="70"/>
        <end position="124"/>
    </location>
</feature>
<dbReference type="InterPro" id="IPR013096">
    <property type="entry name" value="Cupin_2"/>
</dbReference>
<keyword evidence="1" id="KW-0238">DNA-binding</keyword>